<feature type="signal peptide" evidence="6">
    <location>
        <begin position="1"/>
        <end position="24"/>
    </location>
</feature>
<comment type="similarity">
    <text evidence="1">Belongs to the peptidase S8 family.</text>
</comment>
<dbReference type="InterPro" id="IPR000209">
    <property type="entry name" value="Peptidase_S8/S53_dom"/>
</dbReference>
<keyword evidence="3 6" id="KW-0732">Signal</keyword>
<keyword evidence="9" id="KW-1185">Reference proteome</keyword>
<keyword evidence="5" id="KW-0720">Serine protease</keyword>
<dbReference type="Gene3D" id="3.40.50.200">
    <property type="entry name" value="Peptidase S8/S53 domain"/>
    <property type="match status" value="1"/>
</dbReference>
<dbReference type="InterPro" id="IPR036852">
    <property type="entry name" value="Peptidase_S8/S53_dom_sf"/>
</dbReference>
<dbReference type="GO" id="GO:0006508">
    <property type="term" value="P:proteolysis"/>
    <property type="evidence" value="ECO:0007669"/>
    <property type="project" value="UniProtKB-KW"/>
</dbReference>
<reference evidence="8" key="1">
    <citation type="journal article" date="2018" name="DNA Res.">
        <title>Multiple hybrid de novo genome assembly of finger millet, an orphan allotetraploid crop.</title>
        <authorList>
            <person name="Hatakeyama M."/>
            <person name="Aluri S."/>
            <person name="Balachadran M.T."/>
            <person name="Sivarajan S.R."/>
            <person name="Patrignani A."/>
            <person name="Gruter S."/>
            <person name="Poveda L."/>
            <person name="Shimizu-Inatsugi R."/>
            <person name="Baeten J."/>
            <person name="Francoijs K.J."/>
            <person name="Nataraja K.N."/>
            <person name="Reddy Y.A.N."/>
            <person name="Phadnis S."/>
            <person name="Ravikumar R.L."/>
            <person name="Schlapbach R."/>
            <person name="Sreeman S.M."/>
            <person name="Shimizu K.K."/>
        </authorList>
    </citation>
    <scope>NUCLEOTIDE SEQUENCE</scope>
</reference>
<evidence type="ECO:0000256" key="4">
    <source>
        <dbReference type="ARBA" id="ARBA00022801"/>
    </source>
</evidence>
<evidence type="ECO:0000256" key="6">
    <source>
        <dbReference type="SAM" id="SignalP"/>
    </source>
</evidence>
<gene>
    <name evidence="8" type="primary">ga28070</name>
    <name evidence="8" type="ORF">PR202_ga28070</name>
</gene>
<evidence type="ECO:0000256" key="5">
    <source>
        <dbReference type="ARBA" id="ARBA00022825"/>
    </source>
</evidence>
<dbReference type="AlphaFoldDB" id="A0AAV5DIK7"/>
<dbReference type="SUPFAM" id="SSF52743">
    <property type="entry name" value="Subtilisin-like"/>
    <property type="match status" value="1"/>
</dbReference>
<evidence type="ECO:0000259" key="7">
    <source>
        <dbReference type="Pfam" id="PF00082"/>
    </source>
</evidence>
<feature type="chain" id="PRO_5043416746" description="Peptidase S8/S53 domain-containing protein" evidence="6">
    <location>
        <begin position="25"/>
        <end position="454"/>
    </location>
</feature>
<dbReference type="Proteomes" id="UP001054889">
    <property type="component" value="Unassembled WGS sequence"/>
</dbReference>
<dbReference type="Pfam" id="PF00082">
    <property type="entry name" value="Peptidase_S8"/>
    <property type="match status" value="1"/>
</dbReference>
<sequence>MGGVLKAFYLPILAVILLVGGLHASASSSDGNESLQNLISAQRQYNTEETDLDVLLCSSASDRDHLQLQEEHQRIFRQTDRTREAKAVQNGGRRVRFPKPHIPGPLTTRQGYDAATLPTVDTVGHGSHTASMVAARRVDGVGLARLAGTALGAVPGAQLAIYKACWDNDYHAADVLAEFDDAIADDVDLVSYSICGKLLVPYFEGAMAIGSFHAMRRGVLTIIVYTLFMCARPQAGTKGRSLSEPFRATAQARSWLADIAFSMPLPALTVPQGHFSKILANVKRTRHDASSVGTIQSTETNFDATAPMVASFSSPGPNIITPAILKPDLWAPGVDILAAWTPLSPVSQNVKDNRFAAYNILSSTSMACPHAAGAAAYVKSFHPRTGHRRWSCQLSSPQLTYGAGQLNPGLVYNAREEDYVRMLCSEGYNSTQLGVITGSKATTCPSGTKRSTGQ</sequence>
<comment type="caution">
    <text evidence="8">The sequence shown here is derived from an EMBL/GenBank/DDBJ whole genome shotgun (WGS) entry which is preliminary data.</text>
</comment>
<proteinExistence type="inferred from homology"/>
<evidence type="ECO:0000256" key="1">
    <source>
        <dbReference type="ARBA" id="ARBA00011073"/>
    </source>
</evidence>
<dbReference type="PANTHER" id="PTHR10795">
    <property type="entry name" value="PROPROTEIN CONVERTASE SUBTILISIN/KEXIN"/>
    <property type="match status" value="1"/>
</dbReference>
<protein>
    <recommendedName>
        <fullName evidence="7">Peptidase S8/S53 domain-containing protein</fullName>
    </recommendedName>
</protein>
<evidence type="ECO:0000256" key="2">
    <source>
        <dbReference type="ARBA" id="ARBA00022670"/>
    </source>
</evidence>
<dbReference type="PRINTS" id="PR00723">
    <property type="entry name" value="SUBTILISIN"/>
</dbReference>
<dbReference type="GO" id="GO:0004252">
    <property type="term" value="F:serine-type endopeptidase activity"/>
    <property type="evidence" value="ECO:0007669"/>
    <property type="project" value="InterPro"/>
</dbReference>
<keyword evidence="2" id="KW-0645">Protease</keyword>
<keyword evidence="4" id="KW-0378">Hydrolase</keyword>
<dbReference type="EMBL" id="BQKI01000017">
    <property type="protein sequence ID" value="GJN10011.1"/>
    <property type="molecule type" value="Genomic_DNA"/>
</dbReference>
<name>A0AAV5DIK7_ELECO</name>
<evidence type="ECO:0000256" key="3">
    <source>
        <dbReference type="ARBA" id="ARBA00022729"/>
    </source>
</evidence>
<accession>A0AAV5DIK7</accession>
<dbReference type="InterPro" id="IPR015500">
    <property type="entry name" value="Peptidase_S8_subtilisin-rel"/>
</dbReference>
<dbReference type="InterPro" id="IPR045051">
    <property type="entry name" value="SBT"/>
</dbReference>
<reference evidence="8" key="2">
    <citation type="submission" date="2021-12" db="EMBL/GenBank/DDBJ databases">
        <title>Resequencing data analysis of finger millet.</title>
        <authorList>
            <person name="Hatakeyama M."/>
            <person name="Aluri S."/>
            <person name="Balachadran M.T."/>
            <person name="Sivarajan S.R."/>
            <person name="Poveda L."/>
            <person name="Shimizu-Inatsugi R."/>
            <person name="Schlapbach R."/>
            <person name="Sreeman S.M."/>
            <person name="Shimizu K.K."/>
        </authorList>
    </citation>
    <scope>NUCLEOTIDE SEQUENCE</scope>
</reference>
<evidence type="ECO:0000313" key="9">
    <source>
        <dbReference type="Proteomes" id="UP001054889"/>
    </source>
</evidence>
<evidence type="ECO:0000313" key="8">
    <source>
        <dbReference type="EMBL" id="GJN10011.1"/>
    </source>
</evidence>
<organism evidence="8 9">
    <name type="scientific">Eleusine coracana subsp. coracana</name>
    <dbReference type="NCBI Taxonomy" id="191504"/>
    <lineage>
        <taxon>Eukaryota</taxon>
        <taxon>Viridiplantae</taxon>
        <taxon>Streptophyta</taxon>
        <taxon>Embryophyta</taxon>
        <taxon>Tracheophyta</taxon>
        <taxon>Spermatophyta</taxon>
        <taxon>Magnoliopsida</taxon>
        <taxon>Liliopsida</taxon>
        <taxon>Poales</taxon>
        <taxon>Poaceae</taxon>
        <taxon>PACMAD clade</taxon>
        <taxon>Chloridoideae</taxon>
        <taxon>Cynodonteae</taxon>
        <taxon>Eleusininae</taxon>
        <taxon>Eleusine</taxon>
    </lineage>
</organism>
<feature type="domain" description="Peptidase S8/S53" evidence="7">
    <location>
        <begin position="119"/>
        <end position="384"/>
    </location>
</feature>